<proteinExistence type="inferred from homology"/>
<feature type="transmembrane region" description="Helical" evidence="10">
    <location>
        <begin position="84"/>
        <end position="102"/>
    </location>
</feature>
<dbReference type="Gene3D" id="1.10.3730.20">
    <property type="match status" value="1"/>
</dbReference>
<keyword evidence="12" id="KW-1185">Reference proteome</keyword>
<evidence type="ECO:0000313" key="11">
    <source>
        <dbReference type="EMBL" id="WAJ69843.1"/>
    </source>
</evidence>
<protein>
    <recommendedName>
        <fullName evidence="8">Guanidinium exporter</fullName>
    </recommendedName>
</protein>
<evidence type="ECO:0000256" key="4">
    <source>
        <dbReference type="ARBA" id="ARBA00022692"/>
    </source>
</evidence>
<evidence type="ECO:0000256" key="3">
    <source>
        <dbReference type="ARBA" id="ARBA00022475"/>
    </source>
</evidence>
<dbReference type="EMBL" id="CP109965">
    <property type="protein sequence ID" value="WAJ69843.1"/>
    <property type="molecule type" value="Genomic_DNA"/>
</dbReference>
<name>A0ABY7AJT9_9ALTE</name>
<evidence type="ECO:0000256" key="7">
    <source>
        <dbReference type="ARBA" id="ARBA00038151"/>
    </source>
</evidence>
<evidence type="ECO:0000256" key="10">
    <source>
        <dbReference type="SAM" id="Phobius"/>
    </source>
</evidence>
<feature type="transmembrane region" description="Helical" evidence="10">
    <location>
        <begin position="57"/>
        <end position="78"/>
    </location>
</feature>
<dbReference type="Proteomes" id="UP001163726">
    <property type="component" value="Chromosome"/>
</dbReference>
<dbReference type="InterPro" id="IPR000390">
    <property type="entry name" value="Small_drug/metabolite_transptr"/>
</dbReference>
<reference evidence="11" key="1">
    <citation type="submission" date="2022-10" db="EMBL/GenBank/DDBJ databases">
        <title>Catenovulum adriacola sp. nov. isolated in the Harbour of Susak.</title>
        <authorList>
            <person name="Schoch T."/>
            <person name="Reich S.J."/>
            <person name="Stoeferle S."/>
            <person name="Flaiz M."/>
            <person name="Kazda M."/>
            <person name="Riedel C.U."/>
            <person name="Duerre P."/>
        </authorList>
    </citation>
    <scope>NUCLEOTIDE SEQUENCE</scope>
    <source>
        <strain evidence="11">TS8</strain>
    </source>
</reference>
<dbReference type="Pfam" id="PF00893">
    <property type="entry name" value="Multi_Drug_Res"/>
    <property type="match status" value="1"/>
</dbReference>
<comment type="similarity">
    <text evidence="7">Belongs to the drug/metabolite transporter (DMT) superfamily. Small multidrug resistance (SMR) (TC 2.A.7.1) family. Gdx/SugE subfamily.</text>
</comment>
<dbReference type="PANTHER" id="PTHR30561:SF0">
    <property type="entry name" value="GUANIDINIUM EXPORTER"/>
    <property type="match status" value="1"/>
</dbReference>
<evidence type="ECO:0000256" key="8">
    <source>
        <dbReference type="ARBA" id="ARBA00039168"/>
    </source>
</evidence>
<keyword evidence="2" id="KW-0813">Transport</keyword>
<feature type="transmembrane region" description="Helical" evidence="10">
    <location>
        <begin position="33"/>
        <end position="50"/>
    </location>
</feature>
<evidence type="ECO:0000313" key="12">
    <source>
        <dbReference type="Proteomes" id="UP001163726"/>
    </source>
</evidence>
<evidence type="ECO:0000256" key="9">
    <source>
        <dbReference type="RuleBase" id="RU003942"/>
    </source>
</evidence>
<evidence type="ECO:0000256" key="1">
    <source>
        <dbReference type="ARBA" id="ARBA00004651"/>
    </source>
</evidence>
<keyword evidence="5 10" id="KW-1133">Transmembrane helix</keyword>
<gene>
    <name evidence="11" type="primary">sugE</name>
    <name evidence="11" type="ORF">OLW01_11880</name>
</gene>
<keyword evidence="3" id="KW-1003">Cell membrane</keyword>
<keyword evidence="6 10" id="KW-0472">Membrane</keyword>
<dbReference type="InterPro" id="IPR045324">
    <property type="entry name" value="Small_multidrug_res"/>
</dbReference>
<dbReference type="NCBIfam" id="NF008512">
    <property type="entry name" value="PRK11431.1"/>
    <property type="match status" value="1"/>
</dbReference>
<accession>A0ABY7AJT9</accession>
<dbReference type="RefSeq" id="WP_268074137.1">
    <property type="nucleotide sequence ID" value="NZ_CP109965.1"/>
</dbReference>
<evidence type="ECO:0000256" key="2">
    <source>
        <dbReference type="ARBA" id="ARBA00022448"/>
    </source>
</evidence>
<comment type="subcellular location">
    <subcellularLocation>
        <location evidence="1 9">Cell membrane</location>
        <topology evidence="1 9">Multi-pass membrane protein</topology>
    </subcellularLocation>
</comment>
<keyword evidence="4 9" id="KW-0812">Transmembrane</keyword>
<sequence>MSWLIIVLAGIFEIVWALGLKYSDGFSKLWPSLMTLVALLMSLSLLSFAMRTLPFTTAYGVWVGIGTIGTVIAGIILFSEPIHPLKIISLVFIAVGIIGLKLSH</sequence>
<evidence type="ECO:0000256" key="6">
    <source>
        <dbReference type="ARBA" id="ARBA00023136"/>
    </source>
</evidence>
<dbReference type="InterPro" id="IPR037185">
    <property type="entry name" value="EmrE-like"/>
</dbReference>
<dbReference type="SUPFAM" id="SSF103481">
    <property type="entry name" value="Multidrug resistance efflux transporter EmrE"/>
    <property type="match status" value="1"/>
</dbReference>
<organism evidence="11 12">
    <name type="scientific">Catenovulum adriaticum</name>
    <dbReference type="NCBI Taxonomy" id="2984846"/>
    <lineage>
        <taxon>Bacteria</taxon>
        <taxon>Pseudomonadati</taxon>
        <taxon>Pseudomonadota</taxon>
        <taxon>Gammaproteobacteria</taxon>
        <taxon>Alteromonadales</taxon>
        <taxon>Alteromonadaceae</taxon>
        <taxon>Catenovulum</taxon>
    </lineage>
</organism>
<dbReference type="PANTHER" id="PTHR30561">
    <property type="entry name" value="SMR FAMILY PROTON-DEPENDENT DRUG EFFLUX TRANSPORTER SUGE"/>
    <property type="match status" value="1"/>
</dbReference>
<evidence type="ECO:0000256" key="5">
    <source>
        <dbReference type="ARBA" id="ARBA00022989"/>
    </source>
</evidence>